<gene>
    <name evidence="1" type="ORF">J42TS3_50540</name>
</gene>
<protein>
    <submittedName>
        <fullName evidence="1">Uncharacterized protein</fullName>
    </submittedName>
</protein>
<keyword evidence="2" id="KW-1185">Reference proteome</keyword>
<sequence length="47" mass="5464">MENTKFCMGFGDTNVGTNSNETDLVLNFIKVEEFDQDVEEVFWCTYC</sequence>
<organism evidence="1 2">
    <name type="scientific">Paenibacillus vini</name>
    <dbReference type="NCBI Taxonomy" id="1476024"/>
    <lineage>
        <taxon>Bacteria</taxon>
        <taxon>Bacillati</taxon>
        <taxon>Bacillota</taxon>
        <taxon>Bacilli</taxon>
        <taxon>Bacillales</taxon>
        <taxon>Paenibacillaceae</taxon>
        <taxon>Paenibacillus</taxon>
    </lineage>
</organism>
<dbReference type="Proteomes" id="UP000679992">
    <property type="component" value="Unassembled WGS sequence"/>
</dbReference>
<evidence type="ECO:0000313" key="1">
    <source>
        <dbReference type="EMBL" id="GIP56019.1"/>
    </source>
</evidence>
<reference evidence="1 2" key="1">
    <citation type="submission" date="2021-03" db="EMBL/GenBank/DDBJ databases">
        <title>Antimicrobial resistance genes in bacteria isolated from Japanese honey, and their potential for conferring macrolide and lincosamide resistance in the American foulbrood pathogen Paenibacillus larvae.</title>
        <authorList>
            <person name="Okamoto M."/>
            <person name="Kumagai M."/>
            <person name="Kanamori H."/>
            <person name="Takamatsu D."/>
        </authorList>
    </citation>
    <scope>NUCLEOTIDE SEQUENCE [LARGE SCALE GENOMIC DNA]</scope>
    <source>
        <strain evidence="1 2">J42TS3</strain>
    </source>
</reference>
<name>A0ABQ4MJB5_9BACL</name>
<dbReference type="RefSeq" id="WP_211020298.1">
    <property type="nucleotide sequence ID" value="NZ_BOSL01000028.1"/>
</dbReference>
<evidence type="ECO:0000313" key="2">
    <source>
        <dbReference type="Proteomes" id="UP000679992"/>
    </source>
</evidence>
<accession>A0ABQ4MJB5</accession>
<dbReference type="EMBL" id="BOSL01000028">
    <property type="protein sequence ID" value="GIP56019.1"/>
    <property type="molecule type" value="Genomic_DNA"/>
</dbReference>
<comment type="caution">
    <text evidence="1">The sequence shown here is derived from an EMBL/GenBank/DDBJ whole genome shotgun (WGS) entry which is preliminary data.</text>
</comment>
<proteinExistence type="predicted"/>